<protein>
    <recommendedName>
        <fullName evidence="6">ABC transporter-associated repeat protein</fullName>
    </recommendedName>
</protein>
<dbReference type="EMBL" id="AXCZ01000118">
    <property type="protein sequence ID" value="KGM11322.1"/>
    <property type="molecule type" value="Genomic_DNA"/>
</dbReference>
<evidence type="ECO:0000256" key="2">
    <source>
        <dbReference type="SAM" id="Phobius"/>
    </source>
</evidence>
<name>A0A0A0BUG5_9CELL</name>
<feature type="transmembrane region" description="Helical" evidence="2">
    <location>
        <begin position="726"/>
        <end position="747"/>
    </location>
</feature>
<evidence type="ECO:0000313" key="4">
    <source>
        <dbReference type="EMBL" id="KGM11322.1"/>
    </source>
</evidence>
<reference evidence="4 5" key="1">
    <citation type="submission" date="2013-08" db="EMBL/GenBank/DDBJ databases">
        <title>Genome sequencing of Cellulomonas bogoriensis 69B4.</title>
        <authorList>
            <person name="Chen F."/>
            <person name="Li Y."/>
            <person name="Wang G."/>
        </authorList>
    </citation>
    <scope>NUCLEOTIDE SEQUENCE [LARGE SCALE GENOMIC DNA]</scope>
    <source>
        <strain evidence="4 5">69B4</strain>
    </source>
</reference>
<keyword evidence="5" id="KW-1185">Reference proteome</keyword>
<keyword evidence="2" id="KW-1133">Transmembrane helix</keyword>
<organism evidence="4 5">
    <name type="scientific">Cellulomonas bogoriensis 69B4 = DSM 16987</name>
    <dbReference type="NCBI Taxonomy" id="1386082"/>
    <lineage>
        <taxon>Bacteria</taxon>
        <taxon>Bacillati</taxon>
        <taxon>Actinomycetota</taxon>
        <taxon>Actinomycetes</taxon>
        <taxon>Micrococcales</taxon>
        <taxon>Cellulomonadaceae</taxon>
        <taxon>Cellulomonas</taxon>
    </lineage>
</organism>
<sequence length="757" mass="76453">MVRRSLAGAGAILVVLGVAAQAAAVSGPLPGSPVAGPARQVLATEHTDAFSVFMDDGRLSLATMADLGSRRGVRLDPDATVFHVTDDARRAAPTGSAFGFLGVAPGAPVHVIPQAYTPGILWAGWNTERVPASAVGGPIRLTVEDVRGPGAVEIYESGVDGPQRLLSSRDRGLRSLAVPANTHAHASWVFTEPGVYRITVGASTTTPQGAPLRATSRTYVFAVGGSSLEAVPTQVQIAGRTAGEGQVALTADVGWAARDQGWAPGGRVTFVHRAGGVETDLGHAPVSAGQAQLTAAPPGGGQVLARFEPTEAQLVGSATSAALPNPVAATTPQITGVSPGYAPGETAELALEGHEALGAARAVWVVQPAADEAWTQDGWALSVAVDESLDGAQVTAALEAEDGTRLGETPAVTLRLAPAQEPSPAPTTSPPAEAAPEQEPTVPPSGDPVPAPDPEVPEGSGAPSPAGGATTTTAAVECIPTAVTETVEAGQVDVVTEGHLDLGPTIQDGSLVVAVKDDRSGTQVWRSPGELVLHLGEAARTPVPAGEDFSFLGTGHVWAIPLAQRTGVPWLGWNTQHPTIAGRASGPMTLTLESVDGPGSLAVYSLDSFGGVGDRYFGTVDGFPRSTSVPVGAAGVHVHGIWAFTAEGIYRVTVGFSGTVDGAARSGTAVMTFAVGDVDPAGAAQASTVTRYVGRTPDGEECELDASQAGGGLARTGLADQTLVDLGVVGGALLAAGLALTALSAVGREPRRRTPGR</sequence>
<accession>A0A0A0BUG5</accession>
<proteinExistence type="predicted"/>
<dbReference type="InterPro" id="IPR022435">
    <property type="entry name" value="Surface-anchored_actinobac"/>
</dbReference>
<feature type="signal peptide" evidence="3">
    <location>
        <begin position="1"/>
        <end position="24"/>
    </location>
</feature>
<feature type="compositionally biased region" description="Pro residues" evidence="1">
    <location>
        <begin position="441"/>
        <end position="454"/>
    </location>
</feature>
<dbReference type="NCBIfam" id="TIGR03773">
    <property type="entry name" value="anch_rpt_wall"/>
    <property type="match status" value="1"/>
</dbReference>
<dbReference type="NCBIfam" id="TIGR03769">
    <property type="entry name" value="P_ac_wall_RPT"/>
    <property type="match status" value="2"/>
</dbReference>
<keyword evidence="3" id="KW-0732">Signal</keyword>
<feature type="compositionally biased region" description="Low complexity" evidence="1">
    <location>
        <begin position="430"/>
        <end position="440"/>
    </location>
</feature>
<comment type="caution">
    <text evidence="4">The sequence shown here is derived from an EMBL/GenBank/DDBJ whole genome shotgun (WGS) entry which is preliminary data.</text>
</comment>
<keyword evidence="2" id="KW-0812">Transmembrane</keyword>
<gene>
    <name evidence="4" type="ORF">N869_01745</name>
</gene>
<keyword evidence="2" id="KW-0472">Membrane</keyword>
<feature type="chain" id="PRO_5001959739" description="ABC transporter-associated repeat protein" evidence="3">
    <location>
        <begin position="25"/>
        <end position="757"/>
    </location>
</feature>
<evidence type="ECO:0000256" key="3">
    <source>
        <dbReference type="SAM" id="SignalP"/>
    </source>
</evidence>
<feature type="compositionally biased region" description="Low complexity" evidence="1">
    <location>
        <begin position="457"/>
        <end position="471"/>
    </location>
</feature>
<evidence type="ECO:0000256" key="1">
    <source>
        <dbReference type="SAM" id="MobiDB-lite"/>
    </source>
</evidence>
<dbReference type="Proteomes" id="UP000054314">
    <property type="component" value="Unassembled WGS sequence"/>
</dbReference>
<evidence type="ECO:0008006" key="6">
    <source>
        <dbReference type="Google" id="ProtNLM"/>
    </source>
</evidence>
<dbReference type="InterPro" id="IPR022395">
    <property type="entry name" value="CHP03773_ABC_transptr-like"/>
</dbReference>
<dbReference type="AlphaFoldDB" id="A0A0A0BUG5"/>
<feature type="region of interest" description="Disordered" evidence="1">
    <location>
        <begin position="418"/>
        <end position="471"/>
    </location>
</feature>
<evidence type="ECO:0000313" key="5">
    <source>
        <dbReference type="Proteomes" id="UP000054314"/>
    </source>
</evidence>
<dbReference type="NCBIfam" id="NF038134">
    <property type="entry name" value="choice_anch_M"/>
    <property type="match status" value="2"/>
</dbReference>